<gene>
    <name evidence="2" type="ORF">E2562_030748</name>
</gene>
<protein>
    <submittedName>
        <fullName evidence="2">Uncharacterized protein</fullName>
    </submittedName>
</protein>
<dbReference type="OrthoDB" id="667727at2759"/>
<feature type="chain" id="PRO_5026168293" evidence="1">
    <location>
        <begin position="21"/>
        <end position="152"/>
    </location>
</feature>
<evidence type="ECO:0000256" key="1">
    <source>
        <dbReference type="SAM" id="SignalP"/>
    </source>
</evidence>
<dbReference type="AlphaFoldDB" id="A0A6G1E5D6"/>
<evidence type="ECO:0000313" key="2">
    <source>
        <dbReference type="EMBL" id="KAF0919634.1"/>
    </source>
</evidence>
<name>A0A6G1E5D6_9ORYZ</name>
<comment type="caution">
    <text evidence="2">The sequence shown here is derived from an EMBL/GenBank/DDBJ whole genome shotgun (WGS) entry which is preliminary data.</text>
</comment>
<accession>A0A6G1E5D6</accession>
<feature type="signal peptide" evidence="1">
    <location>
        <begin position="1"/>
        <end position="20"/>
    </location>
</feature>
<dbReference type="InterPro" id="IPR006311">
    <property type="entry name" value="TAT_signal"/>
</dbReference>
<organism evidence="2 3">
    <name type="scientific">Oryza meyeriana var. granulata</name>
    <dbReference type="NCBI Taxonomy" id="110450"/>
    <lineage>
        <taxon>Eukaryota</taxon>
        <taxon>Viridiplantae</taxon>
        <taxon>Streptophyta</taxon>
        <taxon>Embryophyta</taxon>
        <taxon>Tracheophyta</taxon>
        <taxon>Spermatophyta</taxon>
        <taxon>Magnoliopsida</taxon>
        <taxon>Liliopsida</taxon>
        <taxon>Poales</taxon>
        <taxon>Poaceae</taxon>
        <taxon>BOP clade</taxon>
        <taxon>Oryzoideae</taxon>
        <taxon>Oryzeae</taxon>
        <taxon>Oryzinae</taxon>
        <taxon>Oryza</taxon>
        <taxon>Oryza meyeriana</taxon>
    </lineage>
</organism>
<keyword evidence="1" id="KW-0732">Signal</keyword>
<sequence length="152" mass="16673">MAARRFLLRAIALGLGSAAAGSLHAVATWKPPESVLNFIPVIRDHLLESVQGLQSALLRAHPLYGAHLRDVRARARAEIDLKRVDAVGPDGDSSAATDLRLLLALLAARDGRTDEALRLYAEAARDSPFDKRPRALAYHLCCMCGRREEARW</sequence>
<proteinExistence type="predicted"/>
<dbReference type="EMBL" id="SPHZ02000005">
    <property type="protein sequence ID" value="KAF0919634.1"/>
    <property type="molecule type" value="Genomic_DNA"/>
</dbReference>
<dbReference type="Proteomes" id="UP000479710">
    <property type="component" value="Unassembled WGS sequence"/>
</dbReference>
<dbReference type="PROSITE" id="PS51318">
    <property type="entry name" value="TAT"/>
    <property type="match status" value="1"/>
</dbReference>
<keyword evidence="3" id="KW-1185">Reference proteome</keyword>
<evidence type="ECO:0000313" key="3">
    <source>
        <dbReference type="Proteomes" id="UP000479710"/>
    </source>
</evidence>
<reference evidence="2 3" key="1">
    <citation type="submission" date="2019-11" db="EMBL/GenBank/DDBJ databases">
        <title>Whole genome sequence of Oryza granulata.</title>
        <authorList>
            <person name="Li W."/>
        </authorList>
    </citation>
    <scope>NUCLEOTIDE SEQUENCE [LARGE SCALE GENOMIC DNA]</scope>
    <source>
        <strain evidence="3">cv. Menghai</strain>
        <tissue evidence="2">Leaf</tissue>
    </source>
</reference>